<evidence type="ECO:0000256" key="8">
    <source>
        <dbReference type="ARBA" id="ARBA00023065"/>
    </source>
</evidence>
<dbReference type="CDD" id="cd18121">
    <property type="entry name" value="ATP-synt_Fo_c"/>
    <property type="match status" value="1"/>
</dbReference>
<dbReference type="GO" id="GO:0005886">
    <property type="term" value="C:plasma membrane"/>
    <property type="evidence" value="ECO:0007669"/>
    <property type="project" value="UniProtKB-SubCell"/>
</dbReference>
<dbReference type="Gene3D" id="1.20.20.10">
    <property type="entry name" value="F1F0 ATP synthase subunit C"/>
    <property type="match status" value="1"/>
</dbReference>
<dbReference type="GO" id="GO:0045259">
    <property type="term" value="C:proton-transporting ATP synthase complex"/>
    <property type="evidence" value="ECO:0007669"/>
    <property type="project" value="UniProtKB-KW"/>
</dbReference>
<feature type="transmembrane region" description="Helical" evidence="13">
    <location>
        <begin position="55"/>
        <end position="79"/>
    </location>
</feature>
<dbReference type="InterPro" id="IPR035921">
    <property type="entry name" value="F/V-ATP_Csub_sf"/>
</dbReference>
<evidence type="ECO:0000256" key="4">
    <source>
        <dbReference type="ARBA" id="ARBA00022547"/>
    </source>
</evidence>
<dbReference type="InterPro" id="IPR020537">
    <property type="entry name" value="ATP_synth_F0_csu_DDCD_BS"/>
</dbReference>
<reference evidence="16" key="2">
    <citation type="journal article" date="2016" name="Int. J. Syst. Evol. Microbiol.">
        <title>Caldimicrobium thiodismutans sp. nov., a sulfur-disproportionating bacterium isolated from a hot spring.</title>
        <authorList>
            <person name="Kojima H."/>
            <person name="Umezawa K."/>
            <person name="Fukui M."/>
        </authorList>
    </citation>
    <scope>NUCLEOTIDE SEQUENCE [LARGE SCALE GENOMIC DNA]</scope>
    <source>
        <strain evidence="16">TF1</strain>
    </source>
</reference>
<evidence type="ECO:0000259" key="14">
    <source>
        <dbReference type="Pfam" id="PF00137"/>
    </source>
</evidence>
<dbReference type="STRING" id="1653476.THC_0516"/>
<dbReference type="NCBIfam" id="TIGR01260">
    <property type="entry name" value="ATP_synt_c"/>
    <property type="match status" value="1"/>
</dbReference>
<evidence type="ECO:0000313" key="16">
    <source>
        <dbReference type="Proteomes" id="UP000068196"/>
    </source>
</evidence>
<evidence type="ECO:0000256" key="7">
    <source>
        <dbReference type="ARBA" id="ARBA00022989"/>
    </source>
</evidence>
<evidence type="ECO:0000256" key="12">
    <source>
        <dbReference type="ARBA" id="ARBA00025198"/>
    </source>
</evidence>
<dbReference type="InterPro" id="IPR000454">
    <property type="entry name" value="ATP_synth_F0_csu"/>
</dbReference>
<feature type="site" description="Reversibly protonated during proton transport" evidence="13">
    <location>
        <position position="63"/>
    </location>
</feature>
<comment type="function">
    <text evidence="13">Key component of the F(0) channel; it plays a direct role in translocation across the membrane. A homomeric c-ring of between 10-14 subunits forms the central stalk rotor element with the F(1) delta and epsilon subunits.</text>
</comment>
<keyword evidence="9 13" id="KW-0446">Lipid-binding</keyword>
<keyword evidence="5 13" id="KW-0812">Transmembrane</keyword>
<dbReference type="GO" id="GO:0033177">
    <property type="term" value="C:proton-transporting two-sector ATPase complex, proton-transporting domain"/>
    <property type="evidence" value="ECO:0007669"/>
    <property type="project" value="InterPro"/>
</dbReference>
<evidence type="ECO:0000256" key="11">
    <source>
        <dbReference type="ARBA" id="ARBA00023310"/>
    </source>
</evidence>
<dbReference type="InterPro" id="IPR038662">
    <property type="entry name" value="ATP_synth_F0_csu_sf"/>
</dbReference>
<organism evidence="15 16">
    <name type="scientific">Caldimicrobium thiodismutans</name>
    <dbReference type="NCBI Taxonomy" id="1653476"/>
    <lineage>
        <taxon>Bacteria</taxon>
        <taxon>Pseudomonadati</taxon>
        <taxon>Thermodesulfobacteriota</taxon>
        <taxon>Thermodesulfobacteria</taxon>
        <taxon>Thermodesulfobacteriales</taxon>
        <taxon>Thermodesulfobacteriaceae</taxon>
        <taxon>Caldimicrobium</taxon>
    </lineage>
</organism>
<dbReference type="PROSITE" id="PS00605">
    <property type="entry name" value="ATPASE_C"/>
    <property type="match status" value="1"/>
</dbReference>
<keyword evidence="11 13" id="KW-0066">ATP synthesis</keyword>
<keyword evidence="8 13" id="KW-0406">Ion transport</keyword>
<dbReference type="InterPro" id="IPR005953">
    <property type="entry name" value="ATP_synth_csu_bac/chlpt"/>
</dbReference>
<dbReference type="RefSeq" id="WP_068512893.1">
    <property type="nucleotide sequence ID" value="NZ_AP014945.1"/>
</dbReference>
<name>A0A0U5AWH8_9BACT</name>
<evidence type="ECO:0000256" key="13">
    <source>
        <dbReference type="HAMAP-Rule" id="MF_01396"/>
    </source>
</evidence>
<comment type="subcellular location">
    <subcellularLocation>
        <location evidence="13">Cell membrane</location>
        <topology evidence="13">Multi-pass membrane protein</topology>
    </subcellularLocation>
    <subcellularLocation>
        <location evidence="1">Membrane</location>
        <topology evidence="1">Multi-pass membrane protein</topology>
    </subcellularLocation>
</comment>
<dbReference type="HAMAP" id="MF_01396">
    <property type="entry name" value="ATP_synth_c_bact"/>
    <property type="match status" value="1"/>
</dbReference>
<feature type="domain" description="V-ATPase proteolipid subunit C-like" evidence="14">
    <location>
        <begin position="13"/>
        <end position="76"/>
    </location>
</feature>
<comment type="function">
    <text evidence="12 13">F(1)F(0) ATP synthase produces ATP from ADP in the presence of a proton or sodium gradient. F-type ATPases consist of two structural domains, F(1) containing the extramembraneous catalytic core and F(0) containing the membrane proton channel, linked together by a central stalk and a peripheral stalk. During catalysis, ATP synthesis in the catalytic domain of F(1) is coupled via a rotary mechanism of the central stalk subunits to proton translocation.</text>
</comment>
<evidence type="ECO:0000256" key="6">
    <source>
        <dbReference type="ARBA" id="ARBA00022781"/>
    </source>
</evidence>
<evidence type="ECO:0000256" key="9">
    <source>
        <dbReference type="ARBA" id="ARBA00023121"/>
    </source>
</evidence>
<gene>
    <name evidence="13" type="primary">atpE</name>
    <name evidence="15" type="ORF">THC_0516</name>
</gene>
<dbReference type="KEGG" id="cthi:THC_0516"/>
<comment type="similarity">
    <text evidence="2 13">Belongs to the ATPase C chain family.</text>
</comment>
<dbReference type="PRINTS" id="PR00124">
    <property type="entry name" value="ATPASEC"/>
</dbReference>
<proteinExistence type="inferred from homology"/>
<dbReference type="EMBL" id="AP014945">
    <property type="protein sequence ID" value="BAU22910.1"/>
    <property type="molecule type" value="Genomic_DNA"/>
</dbReference>
<sequence>METKGLIVLASIIVVALMMALGSYAPARALGQSIQSALEAISRQPEASSQITRTFIIGIAIIESIVIYLFVIALILLFANPLLDYLK</sequence>
<dbReference type="SUPFAM" id="SSF81333">
    <property type="entry name" value="F1F0 ATP synthase subunit C"/>
    <property type="match status" value="1"/>
</dbReference>
<dbReference type="Proteomes" id="UP000068196">
    <property type="component" value="Chromosome"/>
</dbReference>
<keyword evidence="6 13" id="KW-0375">Hydrogen ion transport</keyword>
<evidence type="ECO:0000256" key="5">
    <source>
        <dbReference type="ARBA" id="ARBA00022692"/>
    </source>
</evidence>
<reference evidence="15 16" key="1">
    <citation type="journal article" date="2016" name="Int. J. Syst. Evol. Microbiol.">
        <title>Caldimicrobium thiodismutans sp. nov., a sulfur-disproportionating bacterium isolated from a hot spring, and emended description of the genus Caldimicrobium.</title>
        <authorList>
            <person name="Kojima H."/>
            <person name="Umezawa K."/>
            <person name="Fukui M."/>
        </authorList>
    </citation>
    <scope>NUCLEOTIDE SEQUENCE [LARGE SCALE GENOMIC DNA]</scope>
    <source>
        <strain evidence="15 16">TF1</strain>
    </source>
</reference>
<accession>A0A0U5AWH8</accession>
<protein>
    <recommendedName>
        <fullName evidence="13">ATP synthase subunit c</fullName>
    </recommendedName>
    <alternativeName>
        <fullName evidence="13">ATP synthase F(0) sector subunit c</fullName>
    </alternativeName>
    <alternativeName>
        <fullName evidence="13">F-type ATPase subunit c</fullName>
        <shortName evidence="13">F-ATPase subunit c</shortName>
    </alternativeName>
    <alternativeName>
        <fullName evidence="13">Lipid-binding protein</fullName>
    </alternativeName>
</protein>
<evidence type="ECO:0000256" key="2">
    <source>
        <dbReference type="ARBA" id="ARBA00006704"/>
    </source>
</evidence>
<dbReference type="PATRIC" id="fig|1653476.3.peg.532"/>
<keyword evidence="3 13" id="KW-0813">Transport</keyword>
<keyword evidence="13" id="KW-1003">Cell membrane</keyword>
<keyword evidence="7 13" id="KW-1133">Transmembrane helix</keyword>
<dbReference type="OrthoDB" id="9810379at2"/>
<evidence type="ECO:0000313" key="15">
    <source>
        <dbReference type="EMBL" id="BAU22910.1"/>
    </source>
</evidence>
<evidence type="ECO:0000256" key="3">
    <source>
        <dbReference type="ARBA" id="ARBA00022448"/>
    </source>
</evidence>
<keyword evidence="4 13" id="KW-0138">CF(0)</keyword>
<comment type="caution">
    <text evidence="13">Lacks conserved residue(s) required for the propagation of feature annotation.</text>
</comment>
<evidence type="ECO:0000256" key="1">
    <source>
        <dbReference type="ARBA" id="ARBA00004141"/>
    </source>
</evidence>
<dbReference type="AlphaFoldDB" id="A0A0U5AWH8"/>
<dbReference type="Pfam" id="PF00137">
    <property type="entry name" value="ATP-synt_C"/>
    <property type="match status" value="1"/>
</dbReference>
<evidence type="ECO:0000256" key="10">
    <source>
        <dbReference type="ARBA" id="ARBA00023136"/>
    </source>
</evidence>
<dbReference type="GO" id="GO:0008289">
    <property type="term" value="F:lipid binding"/>
    <property type="evidence" value="ECO:0007669"/>
    <property type="project" value="UniProtKB-KW"/>
</dbReference>
<dbReference type="InterPro" id="IPR002379">
    <property type="entry name" value="ATPase_proteolipid_c-like_dom"/>
</dbReference>
<keyword evidence="16" id="KW-1185">Reference proteome</keyword>
<keyword evidence="10 13" id="KW-0472">Membrane</keyword>
<dbReference type="GO" id="GO:0046933">
    <property type="term" value="F:proton-transporting ATP synthase activity, rotational mechanism"/>
    <property type="evidence" value="ECO:0007669"/>
    <property type="project" value="UniProtKB-UniRule"/>
</dbReference>